<evidence type="ECO:0000256" key="3">
    <source>
        <dbReference type="ARBA" id="ARBA00010617"/>
    </source>
</evidence>
<evidence type="ECO:0000256" key="7">
    <source>
        <dbReference type="RuleBase" id="RU000461"/>
    </source>
</evidence>
<dbReference type="NCBIfam" id="TIGR01957">
    <property type="entry name" value="nuoB_fam"/>
    <property type="match status" value="1"/>
</dbReference>
<evidence type="ECO:0000256" key="5">
    <source>
        <dbReference type="ARBA" id="ARBA00023004"/>
    </source>
</evidence>
<evidence type="ECO:0000313" key="10">
    <source>
        <dbReference type="EMBL" id="KAK7727592.1"/>
    </source>
</evidence>
<dbReference type="InterPro" id="IPR006137">
    <property type="entry name" value="NADH_UbQ_OxRdtase-like_20kDa"/>
</dbReference>
<dbReference type="NCBIfam" id="NF005012">
    <property type="entry name" value="PRK06411.1"/>
    <property type="match status" value="1"/>
</dbReference>
<keyword evidence="6 7" id="KW-0503">Monooxygenase</keyword>
<protein>
    <recommendedName>
        <fullName evidence="9">NADH:ubiquinone oxidoreductase-like 20kDa subunit domain-containing protein</fullName>
    </recommendedName>
</protein>
<reference evidence="10 11" key="1">
    <citation type="submission" date="2024-02" db="EMBL/GenBank/DDBJ databases">
        <title>De novo assembly and annotation of 12 fungi associated with fruit tree decline syndrome in Ontario, Canada.</title>
        <authorList>
            <person name="Sulman M."/>
            <person name="Ellouze W."/>
            <person name="Ilyukhin E."/>
        </authorList>
    </citation>
    <scope>NUCLEOTIDE SEQUENCE [LARGE SCALE GENOMIC DNA]</scope>
    <source>
        <strain evidence="10 11">M169</strain>
    </source>
</reference>
<dbReference type="Proteomes" id="UP001430848">
    <property type="component" value="Unassembled WGS sequence"/>
</dbReference>
<dbReference type="InterPro" id="IPR006138">
    <property type="entry name" value="NADH_UQ_OxRdtase_20Kd_su"/>
</dbReference>
<comment type="similarity">
    <text evidence="3 7">Belongs to the cytochrome P450 family.</text>
</comment>
<evidence type="ECO:0000256" key="2">
    <source>
        <dbReference type="ARBA" id="ARBA00009173"/>
    </source>
</evidence>
<dbReference type="Gene3D" id="1.10.630.10">
    <property type="entry name" value="Cytochrome P450"/>
    <property type="match status" value="1"/>
</dbReference>
<evidence type="ECO:0000256" key="8">
    <source>
        <dbReference type="RuleBase" id="RU004464"/>
    </source>
</evidence>
<dbReference type="PROSITE" id="PS01150">
    <property type="entry name" value="COMPLEX1_20K"/>
    <property type="match status" value="1"/>
</dbReference>
<evidence type="ECO:0000256" key="1">
    <source>
        <dbReference type="ARBA" id="ARBA00001971"/>
    </source>
</evidence>
<dbReference type="Pfam" id="PF00067">
    <property type="entry name" value="p450"/>
    <property type="match status" value="1"/>
</dbReference>
<dbReference type="PANTHER" id="PTHR11995">
    <property type="entry name" value="NADH DEHYDROGENASE"/>
    <property type="match status" value="1"/>
</dbReference>
<dbReference type="InterPro" id="IPR017972">
    <property type="entry name" value="Cyt_P450_CS"/>
</dbReference>
<dbReference type="InterPro" id="IPR036396">
    <property type="entry name" value="Cyt_P450_sf"/>
</dbReference>
<keyword evidence="7" id="KW-0560">Oxidoreductase</keyword>
<dbReference type="EMBL" id="JAKNSF020000037">
    <property type="protein sequence ID" value="KAK7727592.1"/>
    <property type="molecule type" value="Genomic_DNA"/>
</dbReference>
<keyword evidence="4 7" id="KW-0479">Metal-binding</keyword>
<keyword evidence="8" id="KW-0520">NAD</keyword>
<sequence>MVGVTHQTWVSFRIPTQSCIFSMQQLADNGYQEFNKALDQPFALPTPWVRSGAVLVLPPSLLPLLSRPDKTSEGEWTNLPGMVESIQLPYVIKKPVYQKVPQFDVVRRKMAREDVGRLVPTMADEITSAFDDIWGTDAEWTAKDVFEICGQVVSRNLLYILTGLPVSCDEILVELFRQYANSLLTGGTFINCFPTAIRWIIAPLVALRPVYLQARIMDILAPVVQERIRKWDEDSDNGPDDFLQWMIHKCANDGPGQLDTGRIALRLMNSLAPVIMAVSHAFTSCIVDIHNSAAREDILAGLEEECARVSNQQPGLTTSESLDALYRLDSALRESMRVSDAVVTGLFRDVAEGEIDIGNGLRVGPGVRMAFPTQNVHLDPGYYEDPQLFDAFRFSRPFEGVAGTGGGKRELVTTTTVSFLTFGFGTHACPGRWFAAQLMKQALAYMILNYEVELVEKPMERRSFLNMMVPPAKTQIRIRRREGHTGLVSHVLTTLDQIANWSHESSLWPMTFGLACCAIEMMHLSAPRYDQDRLGTFFRASPRQSDVLIVAGTVTNKMGSALRQIYDQMPEPRWVISMGSCANGGGYYHYRYSVVRGCDRIMPVDVYVPGCPPTAEALMYAMLQLKRKIRKTRTSQIWYRK</sequence>
<keyword evidence="7" id="KW-0349">Heme</keyword>
<dbReference type="InterPro" id="IPR002403">
    <property type="entry name" value="Cyt_P450_E_grp-IV"/>
</dbReference>
<dbReference type="Pfam" id="PF01058">
    <property type="entry name" value="Oxidored_q6"/>
    <property type="match status" value="1"/>
</dbReference>
<dbReference type="CDD" id="cd11041">
    <property type="entry name" value="CYP503A1-like"/>
    <property type="match status" value="1"/>
</dbReference>
<dbReference type="PRINTS" id="PR00465">
    <property type="entry name" value="EP450IV"/>
</dbReference>
<evidence type="ECO:0000313" key="11">
    <source>
        <dbReference type="Proteomes" id="UP001430848"/>
    </source>
</evidence>
<organism evidence="10 11">
    <name type="scientific">Diaporthe eres</name>
    <name type="common">Phomopsis oblonga</name>
    <dbReference type="NCBI Taxonomy" id="83184"/>
    <lineage>
        <taxon>Eukaryota</taxon>
        <taxon>Fungi</taxon>
        <taxon>Dikarya</taxon>
        <taxon>Ascomycota</taxon>
        <taxon>Pezizomycotina</taxon>
        <taxon>Sordariomycetes</taxon>
        <taxon>Sordariomycetidae</taxon>
        <taxon>Diaporthales</taxon>
        <taxon>Diaporthaceae</taxon>
        <taxon>Diaporthe</taxon>
        <taxon>Diaporthe eres species complex</taxon>
    </lineage>
</organism>
<evidence type="ECO:0000259" key="9">
    <source>
        <dbReference type="Pfam" id="PF01058"/>
    </source>
</evidence>
<keyword evidence="8" id="KW-0411">Iron-sulfur</keyword>
<gene>
    <name evidence="10" type="ORF">SLS63_007034</name>
</gene>
<dbReference type="HAMAP" id="MF_01356">
    <property type="entry name" value="NDH1_NuoB"/>
    <property type="match status" value="1"/>
</dbReference>
<dbReference type="PANTHER" id="PTHR11995:SF14">
    <property type="entry name" value="NADH DEHYDROGENASE [UBIQUINONE] IRON-SULFUR PROTEIN 7, MITOCHONDRIAL"/>
    <property type="match status" value="1"/>
</dbReference>
<keyword evidence="11" id="KW-1185">Reference proteome</keyword>
<dbReference type="PROSITE" id="PS00086">
    <property type="entry name" value="CYTOCHROME_P450"/>
    <property type="match status" value="1"/>
</dbReference>
<evidence type="ECO:0000256" key="6">
    <source>
        <dbReference type="ARBA" id="ARBA00023033"/>
    </source>
</evidence>
<dbReference type="InterPro" id="IPR001128">
    <property type="entry name" value="Cyt_P450"/>
</dbReference>
<dbReference type="SUPFAM" id="SSF48264">
    <property type="entry name" value="Cytochrome P450"/>
    <property type="match status" value="1"/>
</dbReference>
<dbReference type="SUPFAM" id="SSF56770">
    <property type="entry name" value="HydA/Nqo6-like"/>
    <property type="match status" value="1"/>
</dbReference>
<comment type="cofactor">
    <cofactor evidence="1">
        <name>heme</name>
        <dbReference type="ChEBI" id="CHEBI:30413"/>
    </cofactor>
</comment>
<keyword evidence="5 7" id="KW-0408">Iron</keyword>
<proteinExistence type="inferred from homology"/>
<comment type="similarity">
    <text evidence="2 8">Belongs to the complex I 20 kDa subunit family.</text>
</comment>
<accession>A0ABR1P6I6</accession>
<name>A0ABR1P6I6_DIAER</name>
<feature type="domain" description="NADH:ubiquinone oxidoreductase-like 20kDa subunit" evidence="9">
    <location>
        <begin position="516"/>
        <end position="624"/>
    </location>
</feature>
<dbReference type="Gene3D" id="3.40.50.12280">
    <property type="match status" value="1"/>
</dbReference>
<comment type="caution">
    <text evidence="10">The sequence shown here is derived from an EMBL/GenBank/DDBJ whole genome shotgun (WGS) entry which is preliminary data.</text>
</comment>
<keyword evidence="8" id="KW-0004">4Fe-4S</keyword>
<evidence type="ECO:0000256" key="4">
    <source>
        <dbReference type="ARBA" id="ARBA00022723"/>
    </source>
</evidence>